<organism evidence="2">
    <name type="scientific">Spongospora subterranea</name>
    <dbReference type="NCBI Taxonomy" id="70186"/>
    <lineage>
        <taxon>Eukaryota</taxon>
        <taxon>Sar</taxon>
        <taxon>Rhizaria</taxon>
        <taxon>Endomyxa</taxon>
        <taxon>Phytomyxea</taxon>
        <taxon>Plasmodiophorida</taxon>
        <taxon>Plasmodiophoridae</taxon>
        <taxon>Spongospora</taxon>
    </lineage>
</organism>
<feature type="region of interest" description="Disordered" evidence="1">
    <location>
        <begin position="105"/>
        <end position="151"/>
    </location>
</feature>
<dbReference type="AlphaFoldDB" id="A0A0H5QMI2"/>
<name>A0A0H5QMI2_9EUKA</name>
<feature type="compositionally biased region" description="Polar residues" evidence="1">
    <location>
        <begin position="126"/>
        <end position="151"/>
    </location>
</feature>
<evidence type="ECO:0000313" key="2">
    <source>
        <dbReference type="EMBL" id="CRZ03345.1"/>
    </source>
</evidence>
<sequence length="151" mass="15889">STHVGPSNTVDQQPSKSQDATPNPVTESITADQQPSESHDATSTHVAPSKPAVSPHDLLRKYSRKIIVGAASKMEIALTGKTSTSNLAKRLALQEFEIEAQKRYGANTTSSAAPAAPMPVVPPKTVDQQPSESEDATPNTVTESSATRVSN</sequence>
<reference evidence="2" key="1">
    <citation type="submission" date="2015-04" db="EMBL/GenBank/DDBJ databases">
        <title>The genome sequence of the plant pathogenic Rhizarian Plasmodiophora brassicae reveals insights in its biotrophic life cycle and the origin of chitin synthesis.</title>
        <authorList>
            <person name="Schwelm A."/>
            <person name="Fogelqvist J."/>
            <person name="Knaust A."/>
            <person name="Julke S."/>
            <person name="Lilja T."/>
            <person name="Dhandapani V."/>
            <person name="Bonilla-Rosso G."/>
            <person name="Karlsson M."/>
            <person name="Shevchenko A."/>
            <person name="Choi S.R."/>
            <person name="Kim H.G."/>
            <person name="Park J.Y."/>
            <person name="Lim Y.P."/>
            <person name="Ludwig-Muller J."/>
            <person name="Dixelius C."/>
        </authorList>
    </citation>
    <scope>NUCLEOTIDE SEQUENCE</scope>
    <source>
        <tissue evidence="2">Potato root galls</tissue>
    </source>
</reference>
<dbReference type="EMBL" id="HACM01002903">
    <property type="protein sequence ID" value="CRZ03345.1"/>
    <property type="molecule type" value="Transcribed_RNA"/>
</dbReference>
<accession>A0A0H5QMI2</accession>
<feature type="compositionally biased region" description="Polar residues" evidence="1">
    <location>
        <begin position="1"/>
        <end position="36"/>
    </location>
</feature>
<proteinExistence type="predicted"/>
<feature type="non-terminal residue" evidence="2">
    <location>
        <position position="1"/>
    </location>
</feature>
<evidence type="ECO:0000256" key="1">
    <source>
        <dbReference type="SAM" id="MobiDB-lite"/>
    </source>
</evidence>
<feature type="region of interest" description="Disordered" evidence="1">
    <location>
        <begin position="1"/>
        <end position="59"/>
    </location>
</feature>
<protein>
    <submittedName>
        <fullName evidence="2">Uncharacterized protein</fullName>
    </submittedName>
</protein>